<sequence length="178" mass="18206">MGEKLNLPDIALETATYHWMELVAVPGICLCFGLVFGPLGIVAGAVVAGMWALFGVPYALALGHVFLVALLPGTGIGSEIVAIGIIELGFGTLLLGSLLRRSAELTIGFVAIGSLIALGGLVWAVQSRSLGLGAGVTVVVLAVASYGIHRYELVALGLVSETVAQSPSNSPTSPRDPK</sequence>
<keyword evidence="4" id="KW-1185">Reference proteome</keyword>
<feature type="transmembrane region" description="Helical" evidence="1">
    <location>
        <begin position="23"/>
        <end position="48"/>
    </location>
</feature>
<name>A0A3N6MJJ9_NATCH</name>
<protein>
    <recommendedName>
        <fullName evidence="2">DUF8163 domain-containing protein</fullName>
    </recommendedName>
</protein>
<reference evidence="3 4" key="1">
    <citation type="submission" date="2018-10" db="EMBL/GenBank/DDBJ databases">
        <title>Natrarchaeobius chitinivorans gen. nov., sp. nov., and Natrarchaeobius haloalkaliphilus sp. nov., alkaliphilic, chitin-utilizing haloarchaea from hypersaline alkaline lakes.</title>
        <authorList>
            <person name="Sorokin D.Y."/>
            <person name="Elcheninov A.G."/>
            <person name="Kostrikina N.A."/>
            <person name="Bale N.J."/>
            <person name="Sinninghe Damste J.S."/>
            <person name="Khijniak T.V."/>
            <person name="Kublanov I.V."/>
            <person name="Toshchakov S.V."/>
        </authorList>
    </citation>
    <scope>NUCLEOTIDE SEQUENCE [LARGE SCALE GENOMIC DNA]</scope>
    <source>
        <strain evidence="3 4">AArcht4T</strain>
    </source>
</reference>
<dbReference type="Pfam" id="PF26496">
    <property type="entry name" value="DUF8163"/>
    <property type="match status" value="1"/>
</dbReference>
<feature type="domain" description="DUF8163" evidence="2">
    <location>
        <begin position="14"/>
        <end position="161"/>
    </location>
</feature>
<evidence type="ECO:0000256" key="1">
    <source>
        <dbReference type="SAM" id="Phobius"/>
    </source>
</evidence>
<evidence type="ECO:0000313" key="3">
    <source>
        <dbReference type="EMBL" id="RQG96011.1"/>
    </source>
</evidence>
<proteinExistence type="predicted"/>
<dbReference type="EMBL" id="REGA01000004">
    <property type="protein sequence ID" value="RQG96011.1"/>
    <property type="molecule type" value="Genomic_DNA"/>
</dbReference>
<feature type="transmembrane region" description="Helical" evidence="1">
    <location>
        <begin position="130"/>
        <end position="148"/>
    </location>
</feature>
<evidence type="ECO:0000313" key="4">
    <source>
        <dbReference type="Proteomes" id="UP000282323"/>
    </source>
</evidence>
<feature type="transmembrane region" description="Helical" evidence="1">
    <location>
        <begin position="80"/>
        <end position="98"/>
    </location>
</feature>
<dbReference type="InterPro" id="IPR058477">
    <property type="entry name" value="DUF8163"/>
</dbReference>
<dbReference type="Proteomes" id="UP000282323">
    <property type="component" value="Unassembled WGS sequence"/>
</dbReference>
<feature type="transmembrane region" description="Helical" evidence="1">
    <location>
        <begin position="105"/>
        <end position="124"/>
    </location>
</feature>
<organism evidence="3 4">
    <name type="scientific">Natrarchaeobius chitinivorans</name>
    <dbReference type="NCBI Taxonomy" id="1679083"/>
    <lineage>
        <taxon>Archaea</taxon>
        <taxon>Methanobacteriati</taxon>
        <taxon>Methanobacteriota</taxon>
        <taxon>Stenosarchaea group</taxon>
        <taxon>Halobacteria</taxon>
        <taxon>Halobacteriales</taxon>
        <taxon>Natrialbaceae</taxon>
        <taxon>Natrarchaeobius</taxon>
    </lineage>
</organism>
<comment type="caution">
    <text evidence="3">The sequence shown here is derived from an EMBL/GenBank/DDBJ whole genome shotgun (WGS) entry which is preliminary data.</text>
</comment>
<keyword evidence="1" id="KW-0812">Transmembrane</keyword>
<keyword evidence="1" id="KW-1133">Transmembrane helix</keyword>
<evidence type="ECO:0000259" key="2">
    <source>
        <dbReference type="Pfam" id="PF26496"/>
    </source>
</evidence>
<accession>A0A3N6MJJ9</accession>
<keyword evidence="1" id="KW-0472">Membrane</keyword>
<dbReference type="AlphaFoldDB" id="A0A3N6MJJ9"/>
<gene>
    <name evidence="3" type="ORF">EA473_07500</name>
</gene>